<dbReference type="EMBL" id="JABSTR010000010">
    <property type="protein sequence ID" value="KAH9380528.1"/>
    <property type="molecule type" value="Genomic_DNA"/>
</dbReference>
<evidence type="ECO:0000256" key="1">
    <source>
        <dbReference type="SAM" id="MobiDB-lite"/>
    </source>
</evidence>
<feature type="region of interest" description="Disordered" evidence="1">
    <location>
        <begin position="52"/>
        <end position="79"/>
    </location>
</feature>
<accession>A0A9J6H0M4</accession>
<organism evidence="2 3">
    <name type="scientific">Haemaphysalis longicornis</name>
    <name type="common">Bush tick</name>
    <dbReference type="NCBI Taxonomy" id="44386"/>
    <lineage>
        <taxon>Eukaryota</taxon>
        <taxon>Metazoa</taxon>
        <taxon>Ecdysozoa</taxon>
        <taxon>Arthropoda</taxon>
        <taxon>Chelicerata</taxon>
        <taxon>Arachnida</taxon>
        <taxon>Acari</taxon>
        <taxon>Parasitiformes</taxon>
        <taxon>Ixodida</taxon>
        <taxon>Ixodoidea</taxon>
        <taxon>Ixodidae</taxon>
        <taxon>Haemaphysalinae</taxon>
        <taxon>Haemaphysalis</taxon>
    </lineage>
</organism>
<feature type="compositionally biased region" description="Low complexity" evidence="1">
    <location>
        <begin position="68"/>
        <end position="79"/>
    </location>
</feature>
<dbReference type="VEuPathDB" id="VectorBase:HLOH_053334"/>
<feature type="region of interest" description="Disordered" evidence="1">
    <location>
        <begin position="190"/>
        <end position="217"/>
    </location>
</feature>
<proteinExistence type="predicted"/>
<evidence type="ECO:0000313" key="2">
    <source>
        <dbReference type="EMBL" id="KAH9380528.1"/>
    </source>
</evidence>
<gene>
    <name evidence="2" type="ORF">HPB48_022365</name>
</gene>
<dbReference type="Proteomes" id="UP000821853">
    <property type="component" value="Chromosome 8"/>
</dbReference>
<protein>
    <submittedName>
        <fullName evidence="2">Uncharacterized protein</fullName>
    </submittedName>
</protein>
<keyword evidence="3" id="KW-1185">Reference proteome</keyword>
<sequence length="217" mass="23822">MQFWFLCSTSAVIVGLPLLLLWLSYNVTPGAKRVTAGNSPTFRNHSISIIRPTLGPTRPPASTHTFGSTSNPTSLRTPSTLPPLLITEPPFLAGCGGEVPFKVPQVGKAVSAVNFTEKPKLQNTFCIYNNTRVEVIKSRDFLPENMPLTYCTHIVYWSLKVQNGTVGSRMPDFDGAYGLSKLRNLTVAAGNPKRYNSGSRRRLPRRKPGVLNLGPRP</sequence>
<evidence type="ECO:0000313" key="3">
    <source>
        <dbReference type="Proteomes" id="UP000821853"/>
    </source>
</evidence>
<comment type="caution">
    <text evidence="2">The sequence shown here is derived from an EMBL/GenBank/DDBJ whole genome shotgun (WGS) entry which is preliminary data.</text>
</comment>
<dbReference type="AlphaFoldDB" id="A0A9J6H0M4"/>
<reference evidence="2 3" key="1">
    <citation type="journal article" date="2020" name="Cell">
        <title>Large-Scale Comparative Analyses of Tick Genomes Elucidate Their Genetic Diversity and Vector Capacities.</title>
        <authorList>
            <consortium name="Tick Genome and Microbiome Consortium (TIGMIC)"/>
            <person name="Jia N."/>
            <person name="Wang J."/>
            <person name="Shi W."/>
            <person name="Du L."/>
            <person name="Sun Y."/>
            <person name="Zhan W."/>
            <person name="Jiang J.F."/>
            <person name="Wang Q."/>
            <person name="Zhang B."/>
            <person name="Ji P."/>
            <person name="Bell-Sakyi L."/>
            <person name="Cui X.M."/>
            <person name="Yuan T.T."/>
            <person name="Jiang B.G."/>
            <person name="Yang W.F."/>
            <person name="Lam T.T."/>
            <person name="Chang Q.C."/>
            <person name="Ding S.J."/>
            <person name="Wang X.J."/>
            <person name="Zhu J.G."/>
            <person name="Ruan X.D."/>
            <person name="Zhao L."/>
            <person name="Wei J.T."/>
            <person name="Ye R.Z."/>
            <person name="Que T.C."/>
            <person name="Du C.H."/>
            <person name="Zhou Y.H."/>
            <person name="Cheng J.X."/>
            <person name="Dai P.F."/>
            <person name="Guo W.B."/>
            <person name="Han X.H."/>
            <person name="Huang E.J."/>
            <person name="Li L.F."/>
            <person name="Wei W."/>
            <person name="Gao Y.C."/>
            <person name="Liu J.Z."/>
            <person name="Shao H.Z."/>
            <person name="Wang X."/>
            <person name="Wang C.C."/>
            <person name="Yang T.C."/>
            <person name="Huo Q.B."/>
            <person name="Li W."/>
            <person name="Chen H.Y."/>
            <person name="Chen S.E."/>
            <person name="Zhou L.G."/>
            <person name="Ni X.B."/>
            <person name="Tian J.H."/>
            <person name="Sheng Y."/>
            <person name="Liu T."/>
            <person name="Pan Y.S."/>
            <person name="Xia L.Y."/>
            <person name="Li J."/>
            <person name="Zhao F."/>
            <person name="Cao W.C."/>
        </authorList>
    </citation>
    <scope>NUCLEOTIDE SEQUENCE [LARGE SCALE GENOMIC DNA]</scope>
    <source>
        <strain evidence="2">HaeL-2018</strain>
    </source>
</reference>
<feature type="compositionally biased region" description="Basic residues" evidence="1">
    <location>
        <begin position="199"/>
        <end position="208"/>
    </location>
</feature>
<name>A0A9J6H0M4_HAELO</name>